<gene>
    <name evidence="2" type="ORF">CAUJ_LOCUS11831</name>
</gene>
<dbReference type="Proteomes" id="UP000835052">
    <property type="component" value="Unassembled WGS sequence"/>
</dbReference>
<organism evidence="2 3">
    <name type="scientific">Caenorhabditis auriculariae</name>
    <dbReference type="NCBI Taxonomy" id="2777116"/>
    <lineage>
        <taxon>Eukaryota</taxon>
        <taxon>Metazoa</taxon>
        <taxon>Ecdysozoa</taxon>
        <taxon>Nematoda</taxon>
        <taxon>Chromadorea</taxon>
        <taxon>Rhabditida</taxon>
        <taxon>Rhabditina</taxon>
        <taxon>Rhabditomorpha</taxon>
        <taxon>Rhabditoidea</taxon>
        <taxon>Rhabditidae</taxon>
        <taxon>Peloderinae</taxon>
        <taxon>Caenorhabditis</taxon>
    </lineage>
</organism>
<keyword evidence="3" id="KW-1185">Reference proteome</keyword>
<feature type="compositionally biased region" description="Polar residues" evidence="1">
    <location>
        <begin position="1"/>
        <end position="10"/>
    </location>
</feature>
<sequence>MPFRCPTSTLYLPEKPEGSRKRQLRRLESSVVYDSSWSRNKQTLQFERISRRSQKKQANFAVREDLPEKPEGSRKGQLRRLESSVVYDSSWSRNKQTLQFEKVAV</sequence>
<dbReference type="AlphaFoldDB" id="A0A8S1HLG7"/>
<evidence type="ECO:0000256" key="1">
    <source>
        <dbReference type="SAM" id="MobiDB-lite"/>
    </source>
</evidence>
<reference evidence="2" key="1">
    <citation type="submission" date="2020-10" db="EMBL/GenBank/DDBJ databases">
        <authorList>
            <person name="Kikuchi T."/>
        </authorList>
    </citation>
    <scope>NUCLEOTIDE SEQUENCE</scope>
    <source>
        <strain evidence="2">NKZ352</strain>
    </source>
</reference>
<name>A0A8S1HLG7_9PELO</name>
<feature type="compositionally biased region" description="Basic and acidic residues" evidence="1">
    <location>
        <begin position="62"/>
        <end position="79"/>
    </location>
</feature>
<proteinExistence type="predicted"/>
<feature type="compositionally biased region" description="Basic and acidic residues" evidence="1">
    <location>
        <begin position="14"/>
        <end position="25"/>
    </location>
</feature>
<evidence type="ECO:0000313" key="2">
    <source>
        <dbReference type="EMBL" id="CAD6195913.1"/>
    </source>
</evidence>
<dbReference type="EMBL" id="CAJGYM010000062">
    <property type="protein sequence ID" value="CAD6195913.1"/>
    <property type="molecule type" value="Genomic_DNA"/>
</dbReference>
<feature type="region of interest" description="Disordered" evidence="1">
    <location>
        <begin position="1"/>
        <end position="25"/>
    </location>
</feature>
<comment type="caution">
    <text evidence="2">The sequence shown here is derived from an EMBL/GenBank/DDBJ whole genome shotgun (WGS) entry which is preliminary data.</text>
</comment>
<accession>A0A8S1HLG7</accession>
<feature type="region of interest" description="Disordered" evidence="1">
    <location>
        <begin position="57"/>
        <end position="79"/>
    </location>
</feature>
<protein>
    <submittedName>
        <fullName evidence="2">Uncharacterized protein</fullName>
    </submittedName>
</protein>
<evidence type="ECO:0000313" key="3">
    <source>
        <dbReference type="Proteomes" id="UP000835052"/>
    </source>
</evidence>